<dbReference type="Pfam" id="PF10459">
    <property type="entry name" value="Peptidase_S46"/>
    <property type="match status" value="1"/>
</dbReference>
<name>A0A444GN28_9FLAO</name>
<comment type="similarity">
    <text evidence="1 7">Belongs to the peptidase S46 family.</text>
</comment>
<dbReference type="PANTHER" id="PTHR38469:SF1">
    <property type="entry name" value="PERIPLASMIC PEPTIDASE SUBFAMILY S1B"/>
    <property type="match status" value="1"/>
</dbReference>
<dbReference type="InterPro" id="IPR009003">
    <property type="entry name" value="Peptidase_S1_PA"/>
</dbReference>
<comment type="function">
    <text evidence="7">Catalyzes the removal of dipeptides from the N-terminus of oligopeptides.</text>
</comment>
<dbReference type="SUPFAM" id="SSF50494">
    <property type="entry name" value="Trypsin-like serine proteases"/>
    <property type="match status" value="1"/>
</dbReference>
<dbReference type="OrthoDB" id="9805367at2"/>
<evidence type="ECO:0000256" key="1">
    <source>
        <dbReference type="ARBA" id="ARBA00010491"/>
    </source>
</evidence>
<reference evidence="8 9" key="1">
    <citation type="submission" date="2019-01" db="EMBL/GenBank/DDBJ databases">
        <title>Flavobacterium sp. nov.,isolated from freshwater.</title>
        <authorList>
            <person name="Zhang R."/>
            <person name="Du Z.-J."/>
        </authorList>
    </citation>
    <scope>NUCLEOTIDE SEQUENCE [LARGE SCALE GENOMIC DNA]</scope>
    <source>
        <strain evidence="8 9">1E403</strain>
    </source>
</reference>
<keyword evidence="6 7" id="KW-0720">Serine protease</keyword>
<keyword evidence="4" id="KW-0732">Signal</keyword>
<evidence type="ECO:0000256" key="5">
    <source>
        <dbReference type="ARBA" id="ARBA00022801"/>
    </source>
</evidence>
<dbReference type="Proteomes" id="UP000287527">
    <property type="component" value="Unassembled WGS sequence"/>
</dbReference>
<evidence type="ECO:0000256" key="2">
    <source>
        <dbReference type="ARBA" id="ARBA00022438"/>
    </source>
</evidence>
<sequence length="714" mass="80657">MRLLRLLVLLLVLPAYSQQGGMWIPSLLKGMNEKEMKSLGMKMTAADIYDVNNSSLKDAVPQFNGGCTSEVISSKGLLLTNHHCGFGEIQSHSTVDHDYLTDGFWAMTQEQELPNPDLEVTFIVRIEDVTNQVLEGVSTLTNEKDKQKKIQENITRLTNTLPKESWQGNSIRTFYEGNQYMRFVTESFTDVRLVGAPPSSIGKFGSDTDNWVWPRHTGDFSLFRIYAGKDNRPAKYSKDNVPYTPKHYFPVSIGGIKQDDFTLVFGYPGRTTEYLPAVAVQQIVTSLNPAKIELRDAALKVADGFMRKDNAIKIQYAAKYAGIANYWKKWIGETQGLKKSNAIAIKKAYEKDFMNWVAKAGKQAEYGNLLSDFEKNYAEIAPYALSRDYFMEVVLRNTELLSIGYKLYQLEQVYNARGEQSFNDRRNNTIAALEETYKDFNKNVDEKVFEQLIELYAAKSPKQFLPNELVGANIKTMTTEVYGQSKLTSYSGTKELLNGDAKTVMTKLNEDKGYKLVKALAEAYMNKVGPKYDEINLKIAALQRTYMKGILELSPKDARIFPDANSTLRVTYGKVNGYAPKDATYYEPVTYLGGVMEKYIPGDYEFDVPQKLIDLYNKKDYGQYGENGKMPVCFIGTNHTTGGNSGSPAIDAKGNLIGLNFDRVWEGTMSDIHYDPTICRNIMVDMRYVLFIIDKYAGAKRLIDEMKIVNGKGK</sequence>
<evidence type="ECO:0000256" key="4">
    <source>
        <dbReference type="ARBA" id="ARBA00022729"/>
    </source>
</evidence>
<accession>A0A444GN28</accession>
<protein>
    <recommendedName>
        <fullName evidence="7">Dipeptidyl-peptidase</fullName>
        <ecNumber evidence="7">3.4.14.-</ecNumber>
    </recommendedName>
</protein>
<dbReference type="RefSeq" id="WP_128390925.1">
    <property type="nucleotide sequence ID" value="NZ_SBII01000012.1"/>
</dbReference>
<dbReference type="GO" id="GO:0006508">
    <property type="term" value="P:proteolysis"/>
    <property type="evidence" value="ECO:0007669"/>
    <property type="project" value="UniProtKB-KW"/>
</dbReference>
<proteinExistence type="inferred from homology"/>
<comment type="caution">
    <text evidence="8">The sequence shown here is derived from an EMBL/GenBank/DDBJ whole genome shotgun (WGS) entry which is preliminary data.</text>
</comment>
<evidence type="ECO:0000256" key="3">
    <source>
        <dbReference type="ARBA" id="ARBA00022670"/>
    </source>
</evidence>
<keyword evidence="2 7" id="KW-0031">Aminopeptidase</keyword>
<keyword evidence="5 7" id="KW-0378">Hydrolase</keyword>
<dbReference type="EMBL" id="SBII01000012">
    <property type="protein sequence ID" value="RWW92344.1"/>
    <property type="molecule type" value="Genomic_DNA"/>
</dbReference>
<gene>
    <name evidence="8" type="ORF">EPI11_15655</name>
</gene>
<keyword evidence="3 7" id="KW-0645">Protease</keyword>
<organism evidence="8 9">
    <name type="scientific">Flavobacterium cerinum</name>
    <dbReference type="NCBI Taxonomy" id="2502784"/>
    <lineage>
        <taxon>Bacteria</taxon>
        <taxon>Pseudomonadati</taxon>
        <taxon>Bacteroidota</taxon>
        <taxon>Flavobacteriia</taxon>
        <taxon>Flavobacteriales</taxon>
        <taxon>Flavobacteriaceae</taxon>
        <taxon>Flavobacterium</taxon>
    </lineage>
</organism>
<evidence type="ECO:0000256" key="6">
    <source>
        <dbReference type="ARBA" id="ARBA00022825"/>
    </source>
</evidence>
<dbReference type="EC" id="3.4.14.-" evidence="7"/>
<keyword evidence="9" id="KW-1185">Reference proteome</keyword>
<dbReference type="GO" id="GO:0070009">
    <property type="term" value="F:serine-type aminopeptidase activity"/>
    <property type="evidence" value="ECO:0007669"/>
    <property type="project" value="UniProtKB-UniRule"/>
</dbReference>
<evidence type="ECO:0000313" key="9">
    <source>
        <dbReference type="Proteomes" id="UP000287527"/>
    </source>
</evidence>
<evidence type="ECO:0000256" key="7">
    <source>
        <dbReference type="RuleBase" id="RU366067"/>
    </source>
</evidence>
<dbReference type="AlphaFoldDB" id="A0A444GN28"/>
<dbReference type="PANTHER" id="PTHR38469">
    <property type="entry name" value="PERIPLASMIC PEPTIDASE SUBFAMILY S1B"/>
    <property type="match status" value="1"/>
</dbReference>
<dbReference type="GO" id="GO:0043171">
    <property type="term" value="P:peptide catabolic process"/>
    <property type="evidence" value="ECO:0007669"/>
    <property type="project" value="UniProtKB-UniRule"/>
</dbReference>
<dbReference type="InterPro" id="IPR019500">
    <property type="entry name" value="Pep_S46"/>
</dbReference>
<dbReference type="GO" id="GO:0008239">
    <property type="term" value="F:dipeptidyl-peptidase activity"/>
    <property type="evidence" value="ECO:0007669"/>
    <property type="project" value="UniProtKB-UniRule"/>
</dbReference>
<evidence type="ECO:0000313" key="8">
    <source>
        <dbReference type="EMBL" id="RWW92344.1"/>
    </source>
</evidence>